<evidence type="ECO:0000313" key="2">
    <source>
        <dbReference type="Proteomes" id="UP000799779"/>
    </source>
</evidence>
<evidence type="ECO:0000313" key="1">
    <source>
        <dbReference type="EMBL" id="KAF2002376.1"/>
    </source>
</evidence>
<dbReference type="EMBL" id="ML977578">
    <property type="protein sequence ID" value="KAF2002376.1"/>
    <property type="molecule type" value="Genomic_DNA"/>
</dbReference>
<accession>A0A6A5WXJ7</accession>
<dbReference type="Proteomes" id="UP000799779">
    <property type="component" value="Unassembled WGS sequence"/>
</dbReference>
<protein>
    <submittedName>
        <fullName evidence="1">UMTA methyltransferase</fullName>
    </submittedName>
</protein>
<reference evidence="1" key="1">
    <citation type="journal article" date="2020" name="Stud. Mycol.">
        <title>101 Dothideomycetes genomes: a test case for predicting lifestyles and emergence of pathogens.</title>
        <authorList>
            <person name="Haridas S."/>
            <person name="Albert R."/>
            <person name="Binder M."/>
            <person name="Bloem J."/>
            <person name="Labutti K."/>
            <person name="Salamov A."/>
            <person name="Andreopoulos B."/>
            <person name="Baker S."/>
            <person name="Barry K."/>
            <person name="Bills G."/>
            <person name="Bluhm B."/>
            <person name="Cannon C."/>
            <person name="Castanera R."/>
            <person name="Culley D."/>
            <person name="Daum C."/>
            <person name="Ezra D."/>
            <person name="Gonzalez J."/>
            <person name="Henrissat B."/>
            <person name="Kuo A."/>
            <person name="Liang C."/>
            <person name="Lipzen A."/>
            <person name="Lutzoni F."/>
            <person name="Magnuson J."/>
            <person name="Mondo S."/>
            <person name="Nolan M."/>
            <person name="Ohm R."/>
            <person name="Pangilinan J."/>
            <person name="Park H.-J."/>
            <person name="Ramirez L."/>
            <person name="Alfaro M."/>
            <person name="Sun H."/>
            <person name="Tritt A."/>
            <person name="Yoshinaga Y."/>
            <person name="Zwiers L.-H."/>
            <person name="Turgeon B."/>
            <person name="Goodwin S."/>
            <person name="Spatafora J."/>
            <person name="Crous P."/>
            <person name="Grigoriev I."/>
        </authorList>
    </citation>
    <scope>NUCLEOTIDE SEQUENCE</scope>
    <source>
        <strain evidence="1">CBS 123094</strain>
    </source>
</reference>
<proteinExistence type="predicted"/>
<keyword evidence="1" id="KW-0808">Transferase</keyword>
<dbReference type="PANTHER" id="PTHR43591">
    <property type="entry name" value="METHYLTRANSFERASE"/>
    <property type="match status" value="1"/>
</dbReference>
<dbReference type="GO" id="GO:0032259">
    <property type="term" value="P:methylation"/>
    <property type="evidence" value="ECO:0007669"/>
    <property type="project" value="UniProtKB-KW"/>
</dbReference>
<gene>
    <name evidence="1" type="ORF">P154DRAFT_148135</name>
</gene>
<dbReference type="PANTHER" id="PTHR43591:SF24">
    <property type="entry name" value="2-METHOXY-6-POLYPRENYL-1,4-BENZOQUINOL METHYLASE, MITOCHONDRIAL"/>
    <property type="match status" value="1"/>
</dbReference>
<dbReference type="Pfam" id="PF13489">
    <property type="entry name" value="Methyltransf_23"/>
    <property type="match status" value="1"/>
</dbReference>
<dbReference type="AlphaFoldDB" id="A0A6A5WXJ7"/>
<name>A0A6A5WXJ7_9PLEO</name>
<dbReference type="InterPro" id="IPR029063">
    <property type="entry name" value="SAM-dependent_MTases_sf"/>
</dbReference>
<dbReference type="Gene3D" id="3.40.50.150">
    <property type="entry name" value="Vaccinia Virus protein VP39"/>
    <property type="match status" value="1"/>
</dbReference>
<keyword evidence="1" id="KW-0489">Methyltransferase</keyword>
<organism evidence="1 2">
    <name type="scientific">Amniculicola lignicola CBS 123094</name>
    <dbReference type="NCBI Taxonomy" id="1392246"/>
    <lineage>
        <taxon>Eukaryota</taxon>
        <taxon>Fungi</taxon>
        <taxon>Dikarya</taxon>
        <taxon>Ascomycota</taxon>
        <taxon>Pezizomycotina</taxon>
        <taxon>Dothideomycetes</taxon>
        <taxon>Pleosporomycetidae</taxon>
        <taxon>Pleosporales</taxon>
        <taxon>Amniculicolaceae</taxon>
        <taxon>Amniculicola</taxon>
    </lineage>
</organism>
<dbReference type="SUPFAM" id="SSF53335">
    <property type="entry name" value="S-adenosyl-L-methionine-dependent methyltransferases"/>
    <property type="match status" value="1"/>
</dbReference>
<dbReference type="CDD" id="cd02440">
    <property type="entry name" value="AdoMet_MTases"/>
    <property type="match status" value="1"/>
</dbReference>
<dbReference type="OrthoDB" id="506498at2759"/>
<sequence>MSSVSEDLRTVNIHDRDFQKVSVDSRIYCVPVDEPEEERLEAQHDLITRFCGDRLFFPRIDNPRKVLECGYGRGDWAVAVAEEFEDCEVTGIDIYPTLIADQPDNLFLYGYNLNDRLNDPEVFQRNAYDLIHSRFVAPGLKTNRWTSYIRDMKSLLKPNGWVQMSEYYLNFQSESGRLSDQSALTRWWTAYSRAMEHYSNRNPRVATSLQRYLTDGGFRDVGGWMFHFPVGGWDPAAIGRENIQMFAELLDSLALWQLTERLGWTAAQVQVLTNAARAELQDVSLKLYVPVYIAWGRRSSRA</sequence>
<keyword evidence="2" id="KW-1185">Reference proteome</keyword>
<dbReference type="GO" id="GO:0008168">
    <property type="term" value="F:methyltransferase activity"/>
    <property type="evidence" value="ECO:0007669"/>
    <property type="project" value="UniProtKB-KW"/>
</dbReference>